<dbReference type="InterPro" id="IPR050289">
    <property type="entry name" value="TorD/DmsD_chaperones"/>
</dbReference>
<dbReference type="AlphaFoldDB" id="A0A3N0ARM1"/>
<evidence type="ECO:0000313" key="3">
    <source>
        <dbReference type="Proteomes" id="UP000278327"/>
    </source>
</evidence>
<evidence type="ECO:0000256" key="1">
    <source>
        <dbReference type="ARBA" id="ARBA00023186"/>
    </source>
</evidence>
<comment type="caution">
    <text evidence="2">The sequence shown here is derived from an EMBL/GenBank/DDBJ whole genome shotgun (WGS) entry which is preliminary data.</text>
</comment>
<accession>A0A3N0ARM1</accession>
<keyword evidence="1" id="KW-0143">Chaperone</keyword>
<proteinExistence type="predicted"/>
<gene>
    <name evidence="2" type="ORF">DMP10_07505</name>
</gene>
<sequence length="228" mass="24533">MEYALEHERPYGCEEAAAHELARALAFAGNSFLAPMSQTSDAGLGRTFWAAFPDFGSEEVTCALDGLFAWAAADEGTPRDERVRDVSVEYARLFIGPPEPAVAPWESFYVQEGVTNGFGEPTFRMRERLRDAGLEMSNENNQYADHIGIELLYCSALAQRAASNGLAKAEEAALLKSFVEADLVPWFGQFAAALHKEGATYYGLLADLAGGLLGVVQAASPNTLASVA</sequence>
<dbReference type="PANTHER" id="PTHR34227">
    <property type="entry name" value="CHAPERONE PROTEIN YCDY"/>
    <property type="match status" value="1"/>
</dbReference>
<organism evidence="2 3">
    <name type="scientific">Adlercreutzia equolifaciens subsp. celatus DSM 18785</name>
    <dbReference type="NCBI Taxonomy" id="1121021"/>
    <lineage>
        <taxon>Bacteria</taxon>
        <taxon>Bacillati</taxon>
        <taxon>Actinomycetota</taxon>
        <taxon>Coriobacteriia</taxon>
        <taxon>Eggerthellales</taxon>
        <taxon>Eggerthellaceae</taxon>
        <taxon>Adlercreutzia</taxon>
    </lineage>
</organism>
<dbReference type="InterPro" id="IPR036411">
    <property type="entry name" value="TorD-like_sf"/>
</dbReference>
<name>A0A3N0ARM1_9ACTN</name>
<dbReference type="RefSeq" id="WP_117284707.1">
    <property type="nucleotide sequence ID" value="NZ_JAMTCE010000002.1"/>
</dbReference>
<keyword evidence="3" id="KW-1185">Reference proteome</keyword>
<evidence type="ECO:0000313" key="2">
    <source>
        <dbReference type="EMBL" id="RNL37475.1"/>
    </source>
</evidence>
<dbReference type="EMBL" id="QICA01000012">
    <property type="protein sequence ID" value="RNL37475.1"/>
    <property type="molecule type" value="Genomic_DNA"/>
</dbReference>
<reference evidence="2 3" key="1">
    <citation type="journal article" date="2019" name="Microbiol. Resour. Announc.">
        <title>Draft Genome Sequences of Type Strains of Gordonibacter faecihominis, Paraeggerthella hongkongensis, Parvibacter caecicola,Slackia equolifaciens, Slackia faecicanis, and Slackia isoflavoniconvertens.</title>
        <authorList>
            <person name="Danylec N."/>
            <person name="Stoll D.A."/>
            <person name="Dotsch A."/>
            <person name="Huch M."/>
        </authorList>
    </citation>
    <scope>NUCLEOTIDE SEQUENCE [LARGE SCALE GENOMIC DNA]</scope>
    <source>
        <strain evidence="2 3">DSM 18785</strain>
    </source>
</reference>
<dbReference type="InterPro" id="IPR020945">
    <property type="entry name" value="DMSO/NO3_reduct_chaperone"/>
</dbReference>
<dbReference type="Gene3D" id="1.10.3480.10">
    <property type="entry name" value="TorD-like"/>
    <property type="match status" value="1"/>
</dbReference>
<dbReference type="Pfam" id="PF02613">
    <property type="entry name" value="Nitrate_red_del"/>
    <property type="match status" value="1"/>
</dbReference>
<dbReference type="PANTHER" id="PTHR34227:SF1">
    <property type="entry name" value="DIMETHYL SULFOXIDE REDUCTASE CHAPERONE-RELATED"/>
    <property type="match status" value="1"/>
</dbReference>
<protein>
    <submittedName>
        <fullName evidence="2">Molecular chaperone TorD</fullName>
    </submittedName>
</protein>
<dbReference type="Proteomes" id="UP000278327">
    <property type="component" value="Unassembled WGS sequence"/>
</dbReference>
<dbReference type="SUPFAM" id="SSF89155">
    <property type="entry name" value="TorD-like"/>
    <property type="match status" value="1"/>
</dbReference>